<keyword evidence="3" id="KW-1185">Reference proteome</keyword>
<protein>
    <submittedName>
        <fullName evidence="2">DUF2950 domain-containing protein</fullName>
    </submittedName>
</protein>
<gene>
    <name evidence="2" type="ORF">KQ910_08180</name>
</gene>
<feature type="signal peptide" evidence="1">
    <location>
        <begin position="1"/>
        <end position="24"/>
    </location>
</feature>
<evidence type="ECO:0000256" key="1">
    <source>
        <dbReference type="SAM" id="SignalP"/>
    </source>
</evidence>
<dbReference type="InterPro" id="IPR021556">
    <property type="entry name" value="DUF2950"/>
</dbReference>
<dbReference type="Pfam" id="PF11453">
    <property type="entry name" value="DUF2950"/>
    <property type="match status" value="1"/>
</dbReference>
<feature type="chain" id="PRO_5045246440" evidence="1">
    <location>
        <begin position="25"/>
        <end position="318"/>
    </location>
</feature>
<dbReference type="EMBL" id="JAHOPB010000001">
    <property type="protein sequence ID" value="MBU8873737.1"/>
    <property type="molecule type" value="Genomic_DNA"/>
</dbReference>
<evidence type="ECO:0000313" key="3">
    <source>
        <dbReference type="Proteomes" id="UP000727907"/>
    </source>
</evidence>
<keyword evidence="1" id="KW-0732">Signal</keyword>
<reference evidence="2 3" key="1">
    <citation type="submission" date="2021-06" db="EMBL/GenBank/DDBJ databases">
        <authorList>
            <person name="Lee D.H."/>
        </authorList>
    </citation>
    <scope>NUCLEOTIDE SEQUENCE [LARGE SCALE GENOMIC DNA]</scope>
    <source>
        <strain evidence="2 3">MMS21-HV4-11</strain>
    </source>
</reference>
<evidence type="ECO:0000313" key="2">
    <source>
        <dbReference type="EMBL" id="MBU8873737.1"/>
    </source>
</evidence>
<dbReference type="RefSeq" id="WP_216958161.1">
    <property type="nucleotide sequence ID" value="NZ_JAHOPB010000001.1"/>
</dbReference>
<name>A0ABS6IJ04_9HYPH</name>
<proteinExistence type="predicted"/>
<accession>A0ABS6IJ04</accession>
<comment type="caution">
    <text evidence="2">The sequence shown here is derived from an EMBL/GenBank/DDBJ whole genome shotgun (WGS) entry which is preliminary data.</text>
</comment>
<organism evidence="2 3">
    <name type="scientific">Reyranella humidisoli</name>
    <dbReference type="NCBI Taxonomy" id="2849149"/>
    <lineage>
        <taxon>Bacteria</taxon>
        <taxon>Pseudomonadati</taxon>
        <taxon>Pseudomonadota</taxon>
        <taxon>Alphaproteobacteria</taxon>
        <taxon>Hyphomicrobiales</taxon>
        <taxon>Reyranellaceae</taxon>
        <taxon>Reyranella</taxon>
    </lineage>
</organism>
<dbReference type="Proteomes" id="UP000727907">
    <property type="component" value="Unassembled WGS sequence"/>
</dbReference>
<sequence>MTRLVFQVAAALAVYASLVGISVAQTPVPAPSQTQAQSQAPELKGFPTPDAAAEALTEAIRKQDDKAITAILGVDWHTLIPGSDWQDDELRDNFLKAWDQSHKIIQETPDRALVGAGTTGWISPLPIVKQGDVWRYDVDAGRVELEARLIGRNELSVIQTLLAIVDAQRDYASLDPMKLGVPVYARRLVSSPGLRNGLYWETKPGEPTSPLGPILARAQLGDIEKNGYYGYRFRLLYSQGPDAPGGARDYLVRDRMLGGFAVIAWPVHYGETGVMTFMISNDSDVYEKDLGEQTPQRAAAINVFNPDSSWSKADMTPP</sequence>